<dbReference type="SUPFAM" id="SSF101327">
    <property type="entry name" value="YgfB-like"/>
    <property type="match status" value="1"/>
</dbReference>
<sequence length="182" mass="19438">MTDIDYDSLEQALSGLGIHQPGAEYHGTLAGMIAAGIEPPVDLGIAAELSQGAGADAARSVLEQLRGDTAHDFVDADMGFAPMLPDDSASLADRVQSLALWCQGFLFGAASLPGFSIEALSDDAKEVVKDFSEIAQAGNIEESESEETAYAELIEYVRVGAQMLFFELHEQSDSEREQESIH</sequence>
<comment type="similarity">
    <text evidence="1">Belongs to the UPF0149 family.</text>
</comment>
<dbReference type="Proteomes" id="UP000251800">
    <property type="component" value="Unassembled WGS sequence"/>
</dbReference>
<dbReference type="InterPro" id="IPR011978">
    <property type="entry name" value="YgfB-like"/>
</dbReference>
<comment type="caution">
    <text evidence="2">The sequence shown here is derived from an EMBL/GenBank/DDBJ whole genome shotgun (WGS) entry which is preliminary data.</text>
</comment>
<organism evidence="2 3">
    <name type="scientific">Abyssibacter profundi</name>
    <dbReference type="NCBI Taxonomy" id="2182787"/>
    <lineage>
        <taxon>Bacteria</taxon>
        <taxon>Pseudomonadati</taxon>
        <taxon>Pseudomonadota</taxon>
        <taxon>Gammaproteobacteria</taxon>
        <taxon>Chromatiales</taxon>
        <taxon>Oceanococcaceae</taxon>
        <taxon>Abyssibacter</taxon>
    </lineage>
</organism>
<dbReference type="PANTHER" id="PTHR37528">
    <property type="entry name" value="UPF0149 PROTEIN YGFB"/>
    <property type="match status" value="1"/>
</dbReference>
<accession>A0A363UIZ1</accession>
<evidence type="ECO:0008006" key="4">
    <source>
        <dbReference type="Google" id="ProtNLM"/>
    </source>
</evidence>
<dbReference type="EMBL" id="QEQK01000011">
    <property type="protein sequence ID" value="PWN55394.1"/>
    <property type="molecule type" value="Genomic_DNA"/>
</dbReference>
<dbReference type="Gene3D" id="1.20.120.740">
    <property type="entry name" value="YgfB uncharacterised protein family UPF0149, PF03695"/>
    <property type="match status" value="1"/>
</dbReference>
<evidence type="ECO:0000256" key="1">
    <source>
        <dbReference type="ARBA" id="ARBA00038308"/>
    </source>
</evidence>
<evidence type="ECO:0000313" key="3">
    <source>
        <dbReference type="Proteomes" id="UP000251800"/>
    </source>
</evidence>
<dbReference type="InterPro" id="IPR036255">
    <property type="entry name" value="YgfB-like_sf"/>
</dbReference>
<evidence type="ECO:0000313" key="2">
    <source>
        <dbReference type="EMBL" id="PWN55394.1"/>
    </source>
</evidence>
<reference evidence="2 3" key="1">
    <citation type="submission" date="2018-05" db="EMBL/GenBank/DDBJ databases">
        <title>Abyssibacter profundi OUC007T gen. nov., sp. nov, a marine bacterium isolated from seawater of the Mariana Trench.</title>
        <authorList>
            <person name="Zhou S."/>
        </authorList>
    </citation>
    <scope>NUCLEOTIDE SEQUENCE [LARGE SCALE GENOMIC DNA]</scope>
    <source>
        <strain evidence="2 3">OUC007</strain>
    </source>
</reference>
<proteinExistence type="inferred from homology"/>
<dbReference type="PANTHER" id="PTHR37528:SF1">
    <property type="entry name" value="UPF0149 PROTEIN YGFB"/>
    <property type="match status" value="1"/>
</dbReference>
<dbReference type="GO" id="GO:0005829">
    <property type="term" value="C:cytosol"/>
    <property type="evidence" value="ECO:0007669"/>
    <property type="project" value="TreeGrafter"/>
</dbReference>
<dbReference type="AlphaFoldDB" id="A0A363UIZ1"/>
<keyword evidence="3" id="KW-1185">Reference proteome</keyword>
<dbReference type="RefSeq" id="WP_109720936.1">
    <property type="nucleotide sequence ID" value="NZ_QEQK01000011.1"/>
</dbReference>
<gene>
    <name evidence="2" type="ORF">DEH80_13005</name>
</gene>
<protein>
    <recommendedName>
        <fullName evidence="4">YecA family protein</fullName>
    </recommendedName>
</protein>
<name>A0A363UIZ1_9GAMM</name>
<dbReference type="Pfam" id="PF03695">
    <property type="entry name" value="UPF0149"/>
    <property type="match status" value="1"/>
</dbReference>
<dbReference type="OrthoDB" id="9783391at2"/>